<evidence type="ECO:0000313" key="4">
    <source>
        <dbReference type="Proteomes" id="UP000287972"/>
    </source>
</evidence>
<protein>
    <recommendedName>
        <fullName evidence="2">Heterokaryon incompatibility domain-containing protein</fullName>
    </recommendedName>
</protein>
<evidence type="ECO:0000313" key="3">
    <source>
        <dbReference type="EMBL" id="RSL83269.1"/>
    </source>
</evidence>
<dbReference type="PANTHER" id="PTHR24148:SF73">
    <property type="entry name" value="HET DOMAIN PROTEIN (AFU_ORTHOLOGUE AFUA_8G01020)"/>
    <property type="match status" value="1"/>
</dbReference>
<sequence length="838" mass="94021">MGNEPVVPSKGEESAKDKPPVQTGHVDVQTENTVFSQCAAFLWLLFKFIFDVLTFLLPNPKRILRRPPKQHHRYEELEMDQMHNVLLMVLGPPTPFHENLDKSAPGSMKLFQYTELPTPRHIRLLKRTKSVSGKMIFEIVCLSLKDAVDDFVAVSYCWGTEPPSKLLPLLDGSQIPVTANVEALLTHIFRGDRDTNIWIDAVCINQSNNSEKAQQVQMMKDIYRSAHQVSVWLGHGMPKIERQDRGHHSSDSDDSDEDNDSGSDSGSDTSSDGSSDERKDGEIDGASHLVVCCDSGDEEDGVGNEDPDEDIDEVIDDDEDSEFFPDFFVELMAADRGRPLDLEFFLEGCLKLRGVLNSPWWRRVWVIQEVSYARSVRFHYGRLVFSFAFLSGLFRKVKEHSGRWLFEEEDDETGRRGTVFDRVNRDMLLDVFRRVRVSVLTDEFFPLREMYNLSYSFKATDPRDRIFALLGVVDEASHGRCIVPDYESGTRDVFIHAMTAITCNTLDFSLLGYAGLATSRARYNDGEHAGLPLPSWVPDFAAFPGVLLNLGSARGDFYKASTARRPVLAKKGAICLAKADLDAPGKDEEDGHSPVQHGVPYPLLRQGNARCPAKHYDTLTVQGTMADTIIACGIEFHGDNDETALGAWETIDSVLIFFEDGLRMIRKLGTYPTREKAEEVLFRTIFANNSRDWLQPKKLGWLSGFKFKKLLRALRAEADAGRGHESLVRHSREKPFNALERLGASFTTIPVTRAGCGRKLFSTRRGYVGLASNGVMVGDEVWLINGAAVPFISRRCSVAADDDGIVVREFICEAYVHGIMNGEAFSFKDFKEGPLVFI</sequence>
<evidence type="ECO:0000259" key="2">
    <source>
        <dbReference type="Pfam" id="PF06985"/>
    </source>
</evidence>
<gene>
    <name evidence="3" type="ORF">CEP51_004614</name>
</gene>
<keyword evidence="4" id="KW-1185">Reference proteome</keyword>
<feature type="compositionally biased region" description="Acidic residues" evidence="1">
    <location>
        <begin position="252"/>
        <end position="261"/>
    </location>
</feature>
<feature type="region of interest" description="Disordered" evidence="1">
    <location>
        <begin position="1"/>
        <end position="24"/>
    </location>
</feature>
<feature type="compositionally biased region" description="Basic and acidic residues" evidence="1">
    <location>
        <begin position="10"/>
        <end position="19"/>
    </location>
</feature>
<feature type="compositionally biased region" description="Low complexity" evidence="1">
    <location>
        <begin position="262"/>
        <end position="273"/>
    </location>
</feature>
<dbReference type="EMBL" id="NKCL01000086">
    <property type="protein sequence ID" value="RSL83269.1"/>
    <property type="molecule type" value="Genomic_DNA"/>
</dbReference>
<feature type="domain" description="Heterokaryon incompatibility" evidence="2">
    <location>
        <begin position="151"/>
        <end position="369"/>
    </location>
</feature>
<comment type="caution">
    <text evidence="3">The sequence shown here is derived from an EMBL/GenBank/DDBJ whole genome shotgun (WGS) entry which is preliminary data.</text>
</comment>
<feature type="compositionally biased region" description="Basic and acidic residues" evidence="1">
    <location>
        <begin position="241"/>
        <end position="251"/>
    </location>
</feature>
<name>A0A428S0A3_9HYPO</name>
<dbReference type="InterPro" id="IPR052895">
    <property type="entry name" value="HetReg/Transcr_Mod"/>
</dbReference>
<organism evidence="3 4">
    <name type="scientific">Fusarium floridanum</name>
    <dbReference type="NCBI Taxonomy" id="1325733"/>
    <lineage>
        <taxon>Eukaryota</taxon>
        <taxon>Fungi</taxon>
        <taxon>Dikarya</taxon>
        <taxon>Ascomycota</taxon>
        <taxon>Pezizomycotina</taxon>
        <taxon>Sordariomycetes</taxon>
        <taxon>Hypocreomycetidae</taxon>
        <taxon>Hypocreales</taxon>
        <taxon>Nectriaceae</taxon>
        <taxon>Fusarium</taxon>
        <taxon>Fusarium solani species complex</taxon>
    </lineage>
</organism>
<accession>A0A428S0A3</accession>
<reference evidence="3 4" key="1">
    <citation type="submission" date="2017-06" db="EMBL/GenBank/DDBJ databases">
        <title>Comparative genomic analysis of Ambrosia Fusariam Clade fungi.</title>
        <authorList>
            <person name="Stajich J.E."/>
            <person name="Carrillo J."/>
            <person name="Kijimoto T."/>
            <person name="Eskalen A."/>
            <person name="O'Donnell K."/>
            <person name="Kasson M."/>
        </authorList>
    </citation>
    <scope>NUCLEOTIDE SEQUENCE [LARGE SCALE GENOMIC DNA]</scope>
    <source>
        <strain evidence="3 4">NRRL62606</strain>
    </source>
</reference>
<dbReference type="Proteomes" id="UP000287972">
    <property type="component" value="Unassembled WGS sequence"/>
</dbReference>
<dbReference type="Pfam" id="PF06985">
    <property type="entry name" value="HET"/>
    <property type="match status" value="1"/>
</dbReference>
<dbReference type="InterPro" id="IPR010730">
    <property type="entry name" value="HET"/>
</dbReference>
<dbReference type="PANTHER" id="PTHR24148">
    <property type="entry name" value="ANKYRIN REPEAT DOMAIN-CONTAINING PROTEIN 39 HOMOLOG-RELATED"/>
    <property type="match status" value="1"/>
</dbReference>
<evidence type="ECO:0000256" key="1">
    <source>
        <dbReference type="SAM" id="MobiDB-lite"/>
    </source>
</evidence>
<feature type="region of interest" description="Disordered" evidence="1">
    <location>
        <begin position="241"/>
        <end position="281"/>
    </location>
</feature>
<dbReference type="Pfam" id="PF26639">
    <property type="entry name" value="Het-6_barrel"/>
    <property type="match status" value="1"/>
</dbReference>
<dbReference type="AlphaFoldDB" id="A0A428S0A3"/>
<proteinExistence type="predicted"/>